<reference evidence="1 2" key="1">
    <citation type="journal article" date="2016" name="Sci. Rep.">
        <title>Metabolic traits of an uncultured archaeal lineage -MSBL1- from brine pools of the Red Sea.</title>
        <authorList>
            <person name="Mwirichia R."/>
            <person name="Alam I."/>
            <person name="Rashid M."/>
            <person name="Vinu M."/>
            <person name="Ba-Alawi W."/>
            <person name="Anthony Kamau A."/>
            <person name="Kamanda Ngugi D."/>
            <person name="Goker M."/>
            <person name="Klenk H.P."/>
            <person name="Bajic V."/>
            <person name="Stingl U."/>
        </authorList>
    </citation>
    <scope>NUCLEOTIDE SEQUENCE [LARGE SCALE GENOMIC DNA]</scope>
    <source>
        <strain evidence="1">SCGC-AAA259I09</strain>
    </source>
</reference>
<name>A0A133UQC9_9EURY</name>
<comment type="caution">
    <text evidence="1">The sequence shown here is derived from an EMBL/GenBank/DDBJ whole genome shotgun (WGS) entry which is preliminary data.</text>
</comment>
<dbReference type="AlphaFoldDB" id="A0A133UQC9"/>
<gene>
    <name evidence="1" type="ORF">AKJ37_05330</name>
</gene>
<evidence type="ECO:0000313" key="2">
    <source>
        <dbReference type="Proteomes" id="UP000070463"/>
    </source>
</evidence>
<evidence type="ECO:0000313" key="1">
    <source>
        <dbReference type="EMBL" id="KXA96405.1"/>
    </source>
</evidence>
<sequence length="78" mass="9157">MGIITLSLDDEVEKEFRNMVDKTESNKRGSLGKAATEAMRLWIRKKRQKEISEEALELMEEGFEMGERLYAERGDLYR</sequence>
<accession>A0A133UQC9</accession>
<proteinExistence type="predicted"/>
<dbReference type="Proteomes" id="UP000070463">
    <property type="component" value="Unassembled WGS sequence"/>
</dbReference>
<keyword evidence="2" id="KW-1185">Reference proteome</keyword>
<protein>
    <submittedName>
        <fullName evidence="1">Uncharacterized protein</fullName>
    </submittedName>
</protein>
<organism evidence="1 2">
    <name type="scientific">candidate division MSBL1 archaeon SCGC-AAA259I09</name>
    <dbReference type="NCBI Taxonomy" id="1698267"/>
    <lineage>
        <taxon>Archaea</taxon>
        <taxon>Methanobacteriati</taxon>
        <taxon>Methanobacteriota</taxon>
        <taxon>candidate division MSBL1</taxon>
    </lineage>
</organism>
<dbReference type="EMBL" id="LHXR01000084">
    <property type="protein sequence ID" value="KXA96405.1"/>
    <property type="molecule type" value="Genomic_DNA"/>
</dbReference>